<evidence type="ECO:0000313" key="1">
    <source>
        <dbReference type="EMBL" id="AHX39499.1"/>
    </source>
</evidence>
<evidence type="ECO:0000313" key="2">
    <source>
        <dbReference type="EMBL" id="ASF89539.1"/>
    </source>
</evidence>
<proteinExistence type="predicted"/>
<organism evidence="1">
    <name type="scientific">Shigella sonnei</name>
    <dbReference type="NCBI Taxonomy" id="624"/>
    <lineage>
        <taxon>Bacteria</taxon>
        <taxon>Pseudomonadati</taxon>
        <taxon>Pseudomonadota</taxon>
        <taxon>Gammaproteobacteria</taxon>
        <taxon>Enterobacterales</taxon>
        <taxon>Enterobacteriaceae</taxon>
        <taxon>Shigella</taxon>
    </lineage>
</organism>
<dbReference type="EMBL" id="KY174331">
    <property type="protein sequence ID" value="ASF89539.1"/>
    <property type="molecule type" value="Genomic_DNA"/>
</dbReference>
<accession>A0A023PY17</accession>
<geneLocation type="plasmid" evidence="2">
    <name>p1173-CTXM</name>
</geneLocation>
<sequence length="103" mass="12116">MITESDMLTEAKKMAVEMIFWPACPVDDDYCFDAIMYTSVIDKKFEDEHGVYLHQVYKELCSTPELKKLLKKKAIKLIAFKYDIDLDSANKILMKNMLRRIEN</sequence>
<protein>
    <submittedName>
        <fullName evidence="1">Uncharacterized protein</fullName>
    </submittedName>
</protein>
<dbReference type="AlphaFoldDB" id="A0A023PY17"/>
<dbReference type="EMBL" id="KJ460501">
    <property type="protein sequence ID" value="AHX39499.1"/>
    <property type="molecule type" value="Genomic_DNA"/>
</dbReference>
<geneLocation type="plasmid" evidence="1">
    <name>p1081-CTXM</name>
</geneLocation>
<name>A0A023PY17_SHISO</name>
<reference evidence="1" key="1">
    <citation type="submission" date="2014-02" db="EMBL/GenBank/DDBJ databases">
        <title>Plasmid-encoding extended-spectrum beta-lactamase CTX-M-55 in a clinical Shigella sonnei strain, China.</title>
        <authorList>
            <person name="Qu F."/>
            <person name="Ying Z."/>
            <person name="Zhang C."/>
            <person name="Chen Z."/>
            <person name="Bao C."/>
            <person name="Chen S."/>
            <person name="Cui E."/>
            <person name="Yang H."/>
            <person name="Liu C."/>
            <person name="Mao Y."/>
            <person name="Zhou D."/>
        </authorList>
    </citation>
    <scope>NUCLEOTIDE SEQUENCE</scope>
    <source>
        <strain evidence="1">#1081</strain>
        <plasmid evidence="1">p1081-CTXM</plasmid>
    </source>
</reference>
<keyword evidence="1" id="KW-0614">Plasmid</keyword>
<reference evidence="2" key="2">
    <citation type="submission" date="2016-11" db="EMBL/GenBank/DDBJ databases">
        <title>Complete sequence of p1220-CTXM, a pKP048-related IncFIIK plasmid carrying blaCTX-M-14.</title>
        <authorList>
            <person name="Zhang D."/>
            <person name="Yin Z."/>
            <person name="Zhao Y."/>
            <person name="Feng J."/>
            <person name="Jiang X."/>
            <person name="Liang Q."/>
            <person name="Liang L."/>
            <person name="Zhan Z."/>
            <person name="Chen W."/>
            <person name="Wang J."/>
            <person name="Li J."/>
            <person name="Zhou D."/>
        </authorList>
    </citation>
    <scope>NUCLEOTIDE SEQUENCE</scope>
    <source>
        <strain evidence="2">1173</strain>
        <plasmid evidence="2">p1173-CTXM</plasmid>
    </source>
</reference>
<gene>
    <name evidence="1" type="ORF">BG81_022</name>
</gene>